<name>A0ABQ8HQ20_9ROSI</name>
<keyword evidence="7" id="KW-1185">Reference proteome</keyword>
<dbReference type="SUPFAM" id="SSF53756">
    <property type="entry name" value="UDP-Glycosyltransferase/glycogen phosphorylase"/>
    <property type="match status" value="1"/>
</dbReference>
<comment type="caution">
    <text evidence="6">The sequence shown here is derived from an EMBL/GenBank/DDBJ whole genome shotgun (WGS) entry which is preliminary data.</text>
</comment>
<dbReference type="InterPro" id="IPR035595">
    <property type="entry name" value="UDP_glycos_trans_CS"/>
</dbReference>
<evidence type="ECO:0000256" key="1">
    <source>
        <dbReference type="ARBA" id="ARBA00009995"/>
    </source>
</evidence>
<evidence type="ECO:0000256" key="2">
    <source>
        <dbReference type="ARBA" id="ARBA00022676"/>
    </source>
</evidence>
<dbReference type="EMBL" id="JAFEMO010000008">
    <property type="protein sequence ID" value="KAH7566449.1"/>
    <property type="molecule type" value="Genomic_DNA"/>
</dbReference>
<protein>
    <recommendedName>
        <fullName evidence="5">Glycosyltransferase</fullName>
        <ecNumber evidence="5">2.4.1.-</ecNumber>
    </recommendedName>
</protein>
<proteinExistence type="inferred from homology"/>
<keyword evidence="3 4" id="KW-0808">Transferase</keyword>
<sequence>MKTTKPHVALLASPGMGHVIPVLELGKRLVVYHEFQVTIFVVATDAATVESQLRNLPNPNLFNVVSLPPVDISGVVDPAASIVTKIIVMMRESLPALRSAISAMSLRPTALIVDLFGSEAMVIADELKMLKYVFIASNAWFLSATTYFPTIDKQLEEEHINQQKPLMIPGCKPVPFEDTLEAFLDPKDQVYVEYLRLGLEIPKADGVLINTWEDLETATLAAMRDTTSLGRVTKVPVYPIGPLVRQVTPPALEDSVLGWLDKQPTESVIYVSFGSGGTLSSKQMIELAWGLEQSQQRFVWVVRPPMDNDASGTFFEVGNGSDGTPNYLPDGFLTRNSEKGLVVQKWAPQAELLAHPSMGGFLSHCGWNSTMESILNGVPMIAWPLYAEQKMNATMLTEELGVAVRSKELPTTERIVEREEIETMVRRIIVDKEGHGMRSRVKKLKHSAEKATSIVGSSYDSLSKVAKDCEIGLLSHMSKALGA</sequence>
<dbReference type="PANTHER" id="PTHR48046:SF7">
    <property type="entry name" value="UDP-GLYCOSYLTRANSFERASE 72E1"/>
    <property type="match status" value="1"/>
</dbReference>
<comment type="similarity">
    <text evidence="1 4">Belongs to the UDP-glycosyltransferase family.</text>
</comment>
<accession>A0ABQ8HQ20</accession>
<dbReference type="EC" id="2.4.1.-" evidence="5"/>
<dbReference type="Gene3D" id="3.40.50.2000">
    <property type="entry name" value="Glycogen Phosphorylase B"/>
    <property type="match status" value="2"/>
</dbReference>
<gene>
    <name evidence="6" type="ORF">JRO89_XS08G0164600</name>
</gene>
<evidence type="ECO:0000313" key="6">
    <source>
        <dbReference type="EMBL" id="KAH7566449.1"/>
    </source>
</evidence>
<keyword evidence="2 4" id="KW-0328">Glycosyltransferase</keyword>
<dbReference type="Proteomes" id="UP000827721">
    <property type="component" value="Unassembled WGS sequence"/>
</dbReference>
<evidence type="ECO:0000256" key="5">
    <source>
        <dbReference type="RuleBase" id="RU362057"/>
    </source>
</evidence>
<evidence type="ECO:0000256" key="4">
    <source>
        <dbReference type="RuleBase" id="RU003718"/>
    </source>
</evidence>
<evidence type="ECO:0000256" key="3">
    <source>
        <dbReference type="ARBA" id="ARBA00022679"/>
    </source>
</evidence>
<evidence type="ECO:0000313" key="7">
    <source>
        <dbReference type="Proteomes" id="UP000827721"/>
    </source>
</evidence>
<dbReference type="CDD" id="cd03784">
    <property type="entry name" value="GT1_Gtf-like"/>
    <property type="match status" value="1"/>
</dbReference>
<dbReference type="InterPro" id="IPR002213">
    <property type="entry name" value="UDP_glucos_trans"/>
</dbReference>
<dbReference type="PANTHER" id="PTHR48046">
    <property type="entry name" value="UDP-GLYCOSYLTRANSFERASE 72E1"/>
    <property type="match status" value="1"/>
</dbReference>
<dbReference type="PROSITE" id="PS00375">
    <property type="entry name" value="UDPGT"/>
    <property type="match status" value="1"/>
</dbReference>
<organism evidence="6 7">
    <name type="scientific">Xanthoceras sorbifolium</name>
    <dbReference type="NCBI Taxonomy" id="99658"/>
    <lineage>
        <taxon>Eukaryota</taxon>
        <taxon>Viridiplantae</taxon>
        <taxon>Streptophyta</taxon>
        <taxon>Embryophyta</taxon>
        <taxon>Tracheophyta</taxon>
        <taxon>Spermatophyta</taxon>
        <taxon>Magnoliopsida</taxon>
        <taxon>eudicotyledons</taxon>
        <taxon>Gunneridae</taxon>
        <taxon>Pentapetalae</taxon>
        <taxon>rosids</taxon>
        <taxon>malvids</taxon>
        <taxon>Sapindales</taxon>
        <taxon>Sapindaceae</taxon>
        <taxon>Xanthoceroideae</taxon>
        <taxon>Xanthoceras</taxon>
    </lineage>
</organism>
<dbReference type="Pfam" id="PF00201">
    <property type="entry name" value="UDPGT"/>
    <property type="match status" value="1"/>
</dbReference>
<reference evidence="6 7" key="1">
    <citation type="submission" date="2021-02" db="EMBL/GenBank/DDBJ databases">
        <title>Plant Genome Project.</title>
        <authorList>
            <person name="Zhang R.-G."/>
        </authorList>
    </citation>
    <scope>NUCLEOTIDE SEQUENCE [LARGE SCALE GENOMIC DNA]</scope>
    <source>
        <tissue evidence="6">Leaves</tissue>
    </source>
</reference>